<dbReference type="InterPro" id="IPR018490">
    <property type="entry name" value="cNMP-bd_dom_sf"/>
</dbReference>
<dbReference type="EMBL" id="JAOVZW010000034">
    <property type="protein sequence ID" value="MCX8526431.1"/>
    <property type="molecule type" value="Genomic_DNA"/>
</dbReference>
<dbReference type="SUPFAM" id="SSF46785">
    <property type="entry name" value="Winged helix' DNA-binding domain"/>
    <property type="match status" value="1"/>
</dbReference>
<feature type="domain" description="Cyclic nucleotide-binding" evidence="4">
    <location>
        <begin position="1"/>
        <end position="106"/>
    </location>
</feature>
<accession>A0ABT3XXR6</accession>
<evidence type="ECO:0000313" key="7">
    <source>
        <dbReference type="Proteomes" id="UP001073122"/>
    </source>
</evidence>
<dbReference type="SMART" id="SM00100">
    <property type="entry name" value="cNMP"/>
    <property type="match status" value="1"/>
</dbReference>
<name>A0ABT3XXR6_9FLAO</name>
<dbReference type="SMART" id="SM00419">
    <property type="entry name" value="HTH_CRP"/>
    <property type="match status" value="1"/>
</dbReference>
<reference evidence="6" key="1">
    <citation type="submission" date="2022-10" db="EMBL/GenBank/DDBJ databases">
        <title>Chryseobacterium sp. nov., a novel bacterial species.</title>
        <authorList>
            <person name="Cao Y."/>
        </authorList>
    </citation>
    <scope>NUCLEOTIDE SEQUENCE</scope>
    <source>
        <strain evidence="6">CCTCC AB2015118</strain>
    </source>
</reference>
<dbReference type="CDD" id="cd00038">
    <property type="entry name" value="CAP_ED"/>
    <property type="match status" value="1"/>
</dbReference>
<dbReference type="InterPro" id="IPR036390">
    <property type="entry name" value="WH_DNA-bd_sf"/>
</dbReference>
<proteinExistence type="predicted"/>
<dbReference type="Proteomes" id="UP001073122">
    <property type="component" value="Unassembled WGS sequence"/>
</dbReference>
<dbReference type="InterPro" id="IPR014710">
    <property type="entry name" value="RmlC-like_jellyroll"/>
</dbReference>
<evidence type="ECO:0000256" key="3">
    <source>
        <dbReference type="ARBA" id="ARBA00023163"/>
    </source>
</evidence>
<dbReference type="PROSITE" id="PS50042">
    <property type="entry name" value="CNMP_BINDING_3"/>
    <property type="match status" value="1"/>
</dbReference>
<keyword evidence="3" id="KW-0804">Transcription</keyword>
<dbReference type="InterPro" id="IPR050397">
    <property type="entry name" value="Env_Response_Regulators"/>
</dbReference>
<protein>
    <submittedName>
        <fullName evidence="6">Crp/Fnr family transcriptional regulator</fullName>
    </submittedName>
</protein>
<comment type="caution">
    <text evidence="6">The sequence shown here is derived from an EMBL/GenBank/DDBJ whole genome shotgun (WGS) entry which is preliminary data.</text>
</comment>
<feature type="domain" description="HTH crp-type" evidence="5">
    <location>
        <begin position="131"/>
        <end position="198"/>
    </location>
</feature>
<evidence type="ECO:0000259" key="4">
    <source>
        <dbReference type="PROSITE" id="PS50042"/>
    </source>
</evidence>
<dbReference type="SUPFAM" id="SSF51206">
    <property type="entry name" value="cAMP-binding domain-like"/>
    <property type="match status" value="1"/>
</dbReference>
<keyword evidence="7" id="KW-1185">Reference proteome</keyword>
<dbReference type="RefSeq" id="WP_267267659.1">
    <property type="nucleotide sequence ID" value="NZ_JAOVZW010000034.1"/>
</dbReference>
<evidence type="ECO:0000259" key="5">
    <source>
        <dbReference type="PROSITE" id="PS51063"/>
    </source>
</evidence>
<dbReference type="InterPro" id="IPR000595">
    <property type="entry name" value="cNMP-bd_dom"/>
</dbReference>
<keyword evidence="1" id="KW-0805">Transcription regulation</keyword>
<keyword evidence="2" id="KW-0238">DNA-binding</keyword>
<gene>
    <name evidence="6" type="ORF">OF897_21160</name>
</gene>
<dbReference type="PROSITE" id="PS51063">
    <property type="entry name" value="HTH_CRP_2"/>
    <property type="match status" value="1"/>
</dbReference>
<dbReference type="PANTHER" id="PTHR24567">
    <property type="entry name" value="CRP FAMILY TRANSCRIPTIONAL REGULATORY PROTEIN"/>
    <property type="match status" value="1"/>
</dbReference>
<evidence type="ECO:0000256" key="2">
    <source>
        <dbReference type="ARBA" id="ARBA00023125"/>
    </source>
</evidence>
<dbReference type="Pfam" id="PF13545">
    <property type="entry name" value="HTH_Crp_2"/>
    <property type="match status" value="1"/>
</dbReference>
<dbReference type="Pfam" id="PF00027">
    <property type="entry name" value="cNMP_binding"/>
    <property type="match status" value="1"/>
</dbReference>
<sequence>MLINSKLLNTYGAETTAINPLETIFREGEKPKYYYQINTGRIKLNHFDEDGKEIIQSVLVPGQSVCELLLFIDEKYPVNAETLSHCEVIKLPKENFFQLLAENKDISLDINRFLSERLFQKFVMMQNNLSLRPEVRILGALDYFKSYSNNHEKYSFEVYLTRKQLASITGLRIETVIRTIKKMERENVLKIENSKIFY</sequence>
<evidence type="ECO:0000313" key="6">
    <source>
        <dbReference type="EMBL" id="MCX8526431.1"/>
    </source>
</evidence>
<organism evidence="6 7">
    <name type="scientific">Chryseobacterium formosus</name>
    <dbReference type="NCBI Taxonomy" id="1537363"/>
    <lineage>
        <taxon>Bacteria</taxon>
        <taxon>Pseudomonadati</taxon>
        <taxon>Bacteroidota</taxon>
        <taxon>Flavobacteriia</taxon>
        <taxon>Flavobacteriales</taxon>
        <taxon>Weeksellaceae</taxon>
        <taxon>Chryseobacterium group</taxon>
        <taxon>Chryseobacterium</taxon>
    </lineage>
</organism>
<dbReference type="Gene3D" id="2.60.120.10">
    <property type="entry name" value="Jelly Rolls"/>
    <property type="match status" value="1"/>
</dbReference>
<dbReference type="InterPro" id="IPR012318">
    <property type="entry name" value="HTH_CRP"/>
</dbReference>
<dbReference type="PANTHER" id="PTHR24567:SF28">
    <property type="entry name" value="LISTERIOLYSIN REGULATORY PROTEIN"/>
    <property type="match status" value="1"/>
</dbReference>
<dbReference type="Gene3D" id="1.10.10.10">
    <property type="entry name" value="Winged helix-like DNA-binding domain superfamily/Winged helix DNA-binding domain"/>
    <property type="match status" value="1"/>
</dbReference>
<evidence type="ECO:0000256" key="1">
    <source>
        <dbReference type="ARBA" id="ARBA00023015"/>
    </source>
</evidence>
<dbReference type="InterPro" id="IPR036388">
    <property type="entry name" value="WH-like_DNA-bd_sf"/>
</dbReference>